<dbReference type="Pfam" id="PF02511">
    <property type="entry name" value="Thy1"/>
    <property type="match status" value="1"/>
</dbReference>
<protein>
    <recommendedName>
        <fullName evidence="1">Flavin-dependent thymidylate synthase</fullName>
        <shortName evidence="1">FDTS</shortName>
        <ecNumber evidence="1">2.1.1.148</ecNumber>
    </recommendedName>
    <alternativeName>
        <fullName evidence="1">FAD-dependent thymidylate synthase</fullName>
    </alternativeName>
    <alternativeName>
        <fullName evidence="1">Thymidylate synthase ThyX</fullName>
        <shortName evidence="1">TS</shortName>
        <shortName evidence="1">TSase</shortName>
    </alternativeName>
</protein>
<dbReference type="Gene3D" id="3.30.1360.170">
    <property type="match status" value="1"/>
</dbReference>
<dbReference type="STRING" id="1273541.Pyrde_1588"/>
<dbReference type="SUPFAM" id="SSF69796">
    <property type="entry name" value="Thymidylate synthase-complementing protein Thy1"/>
    <property type="match status" value="1"/>
</dbReference>
<dbReference type="GO" id="GO:0070402">
    <property type="term" value="F:NADPH binding"/>
    <property type="evidence" value="ECO:0007669"/>
    <property type="project" value="TreeGrafter"/>
</dbReference>
<dbReference type="Proteomes" id="UP000058613">
    <property type="component" value="Chromosome"/>
</dbReference>
<dbReference type="UniPathway" id="UPA00575"/>
<accession>A0A0P0N3X1</accession>
<keyword evidence="1" id="KW-0489">Methyltransferase</keyword>
<feature type="binding site" description="in other chain" evidence="1">
    <location>
        <begin position="102"/>
        <end position="106"/>
    </location>
    <ligand>
        <name>dUMP</name>
        <dbReference type="ChEBI" id="CHEBI:246422"/>
        <note>ligand shared between dimeric partners</note>
    </ligand>
</feature>
<dbReference type="GO" id="GO:0050660">
    <property type="term" value="F:flavin adenine dinucleotide binding"/>
    <property type="evidence" value="ECO:0007669"/>
    <property type="project" value="UniProtKB-UniRule"/>
</dbReference>
<dbReference type="OrthoDB" id="18918at2157"/>
<evidence type="ECO:0000313" key="2">
    <source>
        <dbReference type="EMBL" id="ALL01631.1"/>
    </source>
</evidence>
<dbReference type="InterPro" id="IPR003669">
    <property type="entry name" value="Thymidylate_synthase_ThyX"/>
</dbReference>
<proteinExistence type="inferred from homology"/>
<dbReference type="RefSeq" id="WP_197272675.1">
    <property type="nucleotide sequence ID" value="NZ_CP013011.1"/>
</dbReference>
<dbReference type="HAMAP" id="MF_01408">
    <property type="entry name" value="ThyX"/>
    <property type="match status" value="1"/>
</dbReference>
<keyword evidence="1" id="KW-0274">FAD</keyword>
<feature type="binding site" evidence="1">
    <location>
        <position position="102"/>
    </location>
    <ligand>
        <name>FAD</name>
        <dbReference type="ChEBI" id="CHEBI:57692"/>
        <note>ligand shared between neighboring subunits</note>
    </ligand>
</feature>
<keyword evidence="1" id="KW-0808">Transferase</keyword>
<keyword evidence="1" id="KW-0545">Nucleotide biosynthesis</keyword>
<name>A0A0P0N3X1_9CREN</name>
<dbReference type="PANTHER" id="PTHR34934">
    <property type="entry name" value="FLAVIN-DEPENDENT THYMIDYLATE SYNTHASE"/>
    <property type="match status" value="1"/>
</dbReference>
<evidence type="ECO:0000256" key="1">
    <source>
        <dbReference type="HAMAP-Rule" id="MF_01408"/>
    </source>
</evidence>
<dbReference type="EMBL" id="CP013011">
    <property type="protein sequence ID" value="ALL01631.1"/>
    <property type="molecule type" value="Genomic_DNA"/>
</dbReference>
<comment type="subunit">
    <text evidence="1">Homotetramer.</text>
</comment>
<organism evidence="2 3">
    <name type="scientific">Pyrodictium delaneyi</name>
    <dbReference type="NCBI Taxonomy" id="1273541"/>
    <lineage>
        <taxon>Archaea</taxon>
        <taxon>Thermoproteota</taxon>
        <taxon>Thermoprotei</taxon>
        <taxon>Desulfurococcales</taxon>
        <taxon>Pyrodictiaceae</taxon>
        <taxon>Pyrodictium</taxon>
    </lineage>
</organism>
<feature type="binding site" description="in other chain" evidence="1">
    <location>
        <position position="212"/>
    </location>
    <ligand>
        <name>dUMP</name>
        <dbReference type="ChEBI" id="CHEBI:246422"/>
        <note>ligand shared between dimeric partners</note>
    </ligand>
</feature>
<dbReference type="AlphaFoldDB" id="A0A0P0N3X1"/>
<dbReference type="PROSITE" id="PS51331">
    <property type="entry name" value="THYX"/>
    <property type="match status" value="1"/>
</dbReference>
<sequence length="326" mass="37748">MTLLDTPLVSGLELSPPVLVRLISYTRDAPRLVAAAARITVSKKPVEKAWDMPSSEIEKWIRELIRRGHGSPLEHAVYTFEVICSRVCSHQLVRHRIASYTQQSMRYTEGFLRQMVIELCQFSDVECPEKPRRRDDYALYSSILRWAAGLVDRHDERNGVETAKILEAVSRAFVLNPKWNFGTMLSHARIHLQAAAEYYKMLAEGLPREDARFVLPQAVRTRVVFTMNARELLESFLPLRMCSHAQWEIRLLAWRVREELVRIHPEIFRYAGPRCVFQENRVRQEPCRLEDYVLGQCGFTIERCPELVPRQGIANCLGLAAQSSRW</sequence>
<dbReference type="EC" id="2.1.1.148" evidence="1"/>
<comment type="cofactor">
    <cofactor evidence="1">
        <name>FAD</name>
        <dbReference type="ChEBI" id="CHEBI:57692"/>
    </cofactor>
    <text evidence="1">Binds 4 FAD per tetramer. Each FAD binding site is formed by three monomers.</text>
</comment>
<dbReference type="GO" id="GO:0006231">
    <property type="term" value="P:dTMP biosynthetic process"/>
    <property type="evidence" value="ECO:0007669"/>
    <property type="project" value="UniProtKB-UniRule"/>
</dbReference>
<dbReference type="GO" id="GO:0004799">
    <property type="term" value="F:thymidylate synthase activity"/>
    <property type="evidence" value="ECO:0007669"/>
    <property type="project" value="TreeGrafter"/>
</dbReference>
<comment type="pathway">
    <text evidence="1">Pyrimidine metabolism; dTTP biosynthesis.</text>
</comment>
<dbReference type="PATRIC" id="fig|1273541.4.peg.1695"/>
<dbReference type="NCBIfam" id="TIGR02170">
    <property type="entry name" value="thyX"/>
    <property type="match status" value="1"/>
</dbReference>
<dbReference type="GO" id="GO:0050797">
    <property type="term" value="F:thymidylate synthase (FAD) activity"/>
    <property type="evidence" value="ECO:0007669"/>
    <property type="project" value="UniProtKB-UniRule"/>
</dbReference>
<feature type="binding site" evidence="1">
    <location>
        <begin position="228"/>
        <end position="230"/>
    </location>
    <ligand>
        <name>FAD</name>
        <dbReference type="ChEBI" id="CHEBI:57692"/>
        <note>ligand shared between neighboring subunits</note>
    </ligand>
</feature>
<feature type="binding site" evidence="1">
    <location>
        <position position="240"/>
    </location>
    <ligand>
        <name>dUMP</name>
        <dbReference type="ChEBI" id="CHEBI:246422"/>
        <note>ligand shared between dimeric partners</note>
    </ligand>
</feature>
<keyword evidence="1" id="KW-0285">Flavoprotein</keyword>
<comment type="caution">
    <text evidence="1">Lacks conserved residue(s) required for the propagation of feature annotation.</text>
</comment>
<comment type="catalytic activity">
    <reaction evidence="1">
        <text>dUMP + (6R)-5,10-methylene-5,6,7,8-tetrahydrofolate + NADPH + H(+) = dTMP + (6S)-5,6,7,8-tetrahydrofolate + NADP(+)</text>
        <dbReference type="Rhea" id="RHEA:29043"/>
        <dbReference type="ChEBI" id="CHEBI:15378"/>
        <dbReference type="ChEBI" id="CHEBI:15636"/>
        <dbReference type="ChEBI" id="CHEBI:57453"/>
        <dbReference type="ChEBI" id="CHEBI:57783"/>
        <dbReference type="ChEBI" id="CHEBI:58349"/>
        <dbReference type="ChEBI" id="CHEBI:63528"/>
        <dbReference type="ChEBI" id="CHEBI:246422"/>
        <dbReference type="EC" id="2.1.1.148"/>
    </reaction>
</comment>
<dbReference type="PANTHER" id="PTHR34934:SF1">
    <property type="entry name" value="FLAVIN-DEPENDENT THYMIDYLATE SYNTHASE"/>
    <property type="match status" value="1"/>
</dbReference>
<dbReference type="GO" id="GO:0032259">
    <property type="term" value="P:methylation"/>
    <property type="evidence" value="ECO:0007669"/>
    <property type="project" value="UniProtKB-KW"/>
</dbReference>
<dbReference type="GO" id="GO:0006235">
    <property type="term" value="P:dTTP biosynthetic process"/>
    <property type="evidence" value="ECO:0007669"/>
    <property type="project" value="UniProtKB-UniRule"/>
</dbReference>
<evidence type="ECO:0000313" key="3">
    <source>
        <dbReference type="Proteomes" id="UP000058613"/>
    </source>
</evidence>
<reference evidence="2 3" key="1">
    <citation type="submission" date="2015-10" db="EMBL/GenBank/DDBJ databases">
        <title>Complete genome sequence of hyperthermophilic archaeon Pyrodictium delaneyi Su06.</title>
        <authorList>
            <person name="Jung J.-H."/>
            <person name="Lin J."/>
            <person name="Holden J.F."/>
            <person name="Park C.-S."/>
        </authorList>
    </citation>
    <scope>NUCLEOTIDE SEQUENCE [LARGE SCALE GENOMIC DNA]</scope>
    <source>
        <strain evidence="2 3">Su06</strain>
    </source>
</reference>
<dbReference type="CDD" id="cd20175">
    <property type="entry name" value="ThyX"/>
    <property type="match status" value="1"/>
</dbReference>
<feature type="binding site" evidence="1">
    <location>
        <begin position="91"/>
        <end position="94"/>
    </location>
    <ligand>
        <name>dUMP</name>
        <dbReference type="ChEBI" id="CHEBI:246422"/>
        <note>ligand shared between dimeric partners</note>
    </ligand>
</feature>
<comment type="function">
    <text evidence="1">Catalyzes the reductive methylation of 2'-deoxyuridine-5'-monophosphate (dUMP) to 2'-deoxythymidine-5'-monophosphate (dTMP) while utilizing 5,10-methylenetetrahydrofolate (mTHF) as the methyl donor, and NADPH and FADH(2) as the reductant.</text>
</comment>
<feature type="binding site" evidence="1">
    <location>
        <begin position="94"/>
        <end position="96"/>
    </location>
    <ligand>
        <name>FAD</name>
        <dbReference type="ChEBI" id="CHEBI:57692"/>
        <note>ligand shared between neighboring subunits</note>
    </ligand>
</feature>
<dbReference type="KEGG" id="pdl:Pyrde_1588"/>
<gene>
    <name evidence="1" type="primary">thyX</name>
    <name evidence="2" type="ORF">Pyrde_1588</name>
</gene>
<comment type="similarity">
    <text evidence="1">Belongs to the thymidylate synthase ThyX family.</text>
</comment>
<dbReference type="GeneID" id="26099927"/>
<feature type="binding site" evidence="1">
    <location>
        <position position="71"/>
    </location>
    <ligand>
        <name>FAD</name>
        <dbReference type="ChEBI" id="CHEBI:57692"/>
        <note>ligand shared between neighboring subunits</note>
    </ligand>
</feature>
<keyword evidence="1" id="KW-0521">NADP</keyword>
<dbReference type="InterPro" id="IPR036098">
    <property type="entry name" value="Thymidylate_synthase_ThyX_sf"/>
</dbReference>
<feature type="active site" description="Involved in ionization of N3 of dUMP, leading to its activation" evidence="1">
    <location>
        <position position="240"/>
    </location>
</feature>